<evidence type="ECO:0000313" key="3">
    <source>
        <dbReference type="Proteomes" id="UP000238322"/>
    </source>
</evidence>
<reference evidence="2 3" key="1">
    <citation type="submission" date="2018-02" db="EMBL/GenBank/DDBJ databases">
        <title>Comparative genomes isolates from brazilian mangrove.</title>
        <authorList>
            <person name="Araujo J.E."/>
            <person name="Taketani R.G."/>
            <person name="Silva M.C.P."/>
            <person name="Loureco M.V."/>
            <person name="Andreote F.D."/>
        </authorList>
    </citation>
    <scope>NUCLEOTIDE SEQUENCE [LARGE SCALE GENOMIC DNA]</scope>
    <source>
        <strain evidence="2 3">Hex-1 MGV</strain>
    </source>
</reference>
<dbReference type="AlphaFoldDB" id="A0A2S8FDF8"/>
<organism evidence="2 3">
    <name type="scientific">Blastopirellula marina</name>
    <dbReference type="NCBI Taxonomy" id="124"/>
    <lineage>
        <taxon>Bacteria</taxon>
        <taxon>Pseudomonadati</taxon>
        <taxon>Planctomycetota</taxon>
        <taxon>Planctomycetia</taxon>
        <taxon>Pirellulales</taxon>
        <taxon>Pirellulaceae</taxon>
        <taxon>Blastopirellula</taxon>
    </lineage>
</organism>
<dbReference type="Gene3D" id="2.60.120.380">
    <property type="match status" value="4"/>
</dbReference>
<evidence type="ECO:0000313" key="2">
    <source>
        <dbReference type="EMBL" id="PQO30198.1"/>
    </source>
</evidence>
<dbReference type="Proteomes" id="UP000238322">
    <property type="component" value="Unassembled WGS sequence"/>
</dbReference>
<comment type="caution">
    <text evidence="2">The sequence shown here is derived from an EMBL/GenBank/DDBJ whole genome shotgun (WGS) entry which is preliminary data.</text>
</comment>
<sequence>MLEDRRMLAACVIEASDNDDTTGALSLAFTEEIAGSGLLQGCATGEISPSGDVDYWRIEAVAGDQLTVHIRATSSLDTYLELRNSADGYLTANDDGGPGYDSLISNYLINSSGTYYLRVNGYRSSTGTYRAEVDIGRSVDLENDSNSQNDTLGGATPISLSPLGTTLEGDIAGNLFTAADQDVYDLGFRNGGNTVNLTIATEIGSTLSAMAEVIDSSGTSVLSVDGDGDDSTFEGTLPSSGRYFARVTGDAGGRYLLQTQILDTIEPSIVSLSGLPAENETTDQPTIEFTLGFDEPLAINSVASANFDLVSSGPDGQFDTLDDVSYDLQISPAYTGGTSVSLLVTDGPLDRGDYRLTVASSVTDVVGNPLDGNGDGTGGDALVRHFTIDFPDVYQLESGANGSLAEATAVPLTEELAGSGLAIGRGLGAIDPAGDQDWWSFEAQAGDRIAVAVDRFGDHQALDSEIYLYDSTGNYLASERDAGPGASSYYSHYQVDEDGTYYVRVFGDSTSNEGTYQLRIERARGIDLESDGSYNNDSIANADPITLTASGTIQVGTVAGTLMGPEGANIDEDVYALGTFSAGNQVELDIRTPSADGISAIVRLLDAAGNVIPDVDGDLTDGHFLATLTQGGAYFAEVTRVYQYQGHRYYVGSHRSWQ</sequence>
<accession>A0A2S8FDF8</accession>
<feature type="domain" description="Peptidase C-terminal archaeal/bacterial" evidence="1">
    <location>
        <begin position="52"/>
        <end position="121"/>
    </location>
</feature>
<dbReference type="SUPFAM" id="SSF89260">
    <property type="entry name" value="Collagen-binding domain"/>
    <property type="match status" value="2"/>
</dbReference>
<proteinExistence type="predicted"/>
<feature type="non-terminal residue" evidence="2">
    <location>
        <position position="658"/>
    </location>
</feature>
<name>A0A2S8FDF8_9BACT</name>
<dbReference type="InterPro" id="IPR007280">
    <property type="entry name" value="Peptidase_C_arc/bac"/>
</dbReference>
<evidence type="ECO:0000259" key="1">
    <source>
        <dbReference type="Pfam" id="PF04151"/>
    </source>
</evidence>
<feature type="domain" description="Peptidase C-terminal archaeal/bacterial" evidence="1">
    <location>
        <begin position="435"/>
        <end position="507"/>
    </location>
</feature>
<protein>
    <recommendedName>
        <fullName evidence="1">Peptidase C-terminal archaeal/bacterial domain-containing protein</fullName>
    </recommendedName>
</protein>
<dbReference type="EMBL" id="PUHY01000014">
    <property type="protein sequence ID" value="PQO30198.1"/>
    <property type="molecule type" value="Genomic_DNA"/>
</dbReference>
<dbReference type="Pfam" id="PF04151">
    <property type="entry name" value="PPC"/>
    <property type="match status" value="2"/>
</dbReference>
<gene>
    <name evidence="2" type="ORF">C5Y83_22745</name>
</gene>